<dbReference type="Pfam" id="PF01070">
    <property type="entry name" value="FMN_dh"/>
    <property type="match status" value="1"/>
</dbReference>
<protein>
    <submittedName>
        <fullName evidence="7">Alpha-hydroxy acid oxidase</fullName>
        <ecNumber evidence="7">1.-.-.-</ecNumber>
    </submittedName>
</protein>
<dbReference type="InterPro" id="IPR037396">
    <property type="entry name" value="FMN_HAD"/>
</dbReference>
<evidence type="ECO:0000256" key="5">
    <source>
        <dbReference type="ARBA" id="ARBA00024042"/>
    </source>
</evidence>
<name>A0ABV2BUE1_9GAMM</name>
<feature type="domain" description="FMN hydroxy acid dehydrogenase" evidence="6">
    <location>
        <begin position="10"/>
        <end position="367"/>
    </location>
</feature>
<evidence type="ECO:0000256" key="2">
    <source>
        <dbReference type="ARBA" id="ARBA00022630"/>
    </source>
</evidence>
<comment type="similarity">
    <text evidence="5">Belongs to the FMN-dependent alpha-hydroxy acid dehydrogenase family.</text>
</comment>
<keyword evidence="2" id="KW-0285">Flavoprotein</keyword>
<evidence type="ECO:0000256" key="4">
    <source>
        <dbReference type="ARBA" id="ARBA00023002"/>
    </source>
</evidence>
<evidence type="ECO:0000313" key="7">
    <source>
        <dbReference type="EMBL" id="MET1255536.1"/>
    </source>
</evidence>
<dbReference type="PROSITE" id="PS51349">
    <property type="entry name" value="FMN_HYDROXY_ACID_DH_2"/>
    <property type="match status" value="1"/>
</dbReference>
<keyword evidence="8" id="KW-1185">Reference proteome</keyword>
<proteinExistence type="inferred from homology"/>
<gene>
    <name evidence="7" type="ORF">ABVT43_10390</name>
</gene>
<dbReference type="EMBL" id="JBEVCJ010000011">
    <property type="protein sequence ID" value="MET1255536.1"/>
    <property type="molecule type" value="Genomic_DNA"/>
</dbReference>
<sequence length="367" mass="40232">MNQYTQKLSNIPPEICSVSDYERQAKDMVEKDIWAYIDSGSGDEICKNNNLNAFSSYQIWNRVLRNLSQGNTRCTFADVTLPHPIILGPVAHQKLTDPDGELATSQAAAATDSIMVVSTLASYSLEKIAECSSQYNWFQLYWQGNRQNTLALLQRAINANYQAVVITVDVPVNGLRRRIQRSGFSMPLEASAANIQTPPQPNIYADWQSEIFQGWMANAPQWDDIAWLISQSQLPVYIKGILHPHDAKMAQEIGATGIIVSNHGGRALDCAPSPLSVLPLIRQQTGKDFPVLLDSGIRQGSDIFKAIALGANAVLIGRPQLFGLIVAGALGVAHIIKLLRQELEVTMALAGCATLADIDQTCLVHPR</sequence>
<evidence type="ECO:0000259" key="6">
    <source>
        <dbReference type="PROSITE" id="PS51349"/>
    </source>
</evidence>
<comment type="cofactor">
    <cofactor evidence="1">
        <name>FMN</name>
        <dbReference type="ChEBI" id="CHEBI:58210"/>
    </cofactor>
</comment>
<dbReference type="InterPro" id="IPR000262">
    <property type="entry name" value="FMN-dep_DH"/>
</dbReference>
<dbReference type="Proteomes" id="UP001548189">
    <property type="component" value="Unassembled WGS sequence"/>
</dbReference>
<evidence type="ECO:0000256" key="1">
    <source>
        <dbReference type="ARBA" id="ARBA00001917"/>
    </source>
</evidence>
<dbReference type="InterPro" id="IPR012133">
    <property type="entry name" value="Alpha-hydoxy_acid_DH_FMN"/>
</dbReference>
<dbReference type="RefSeq" id="WP_353896122.1">
    <property type="nucleotide sequence ID" value="NZ_JBEVCJ010000011.1"/>
</dbReference>
<comment type="caution">
    <text evidence="7">The sequence shown here is derived from an EMBL/GenBank/DDBJ whole genome shotgun (WGS) entry which is preliminary data.</text>
</comment>
<dbReference type="EC" id="1.-.-.-" evidence="7"/>
<reference evidence="7 8" key="1">
    <citation type="submission" date="2024-06" db="EMBL/GenBank/DDBJ databases">
        <authorList>
            <person name="Li F."/>
        </authorList>
    </citation>
    <scope>NUCLEOTIDE SEQUENCE [LARGE SCALE GENOMIC DNA]</scope>
    <source>
        <strain evidence="7 8">GXAS 311</strain>
    </source>
</reference>
<dbReference type="Gene3D" id="3.20.20.70">
    <property type="entry name" value="Aldolase class I"/>
    <property type="match status" value="1"/>
</dbReference>
<keyword evidence="3" id="KW-0288">FMN</keyword>
<dbReference type="InterPro" id="IPR013785">
    <property type="entry name" value="Aldolase_TIM"/>
</dbReference>
<dbReference type="PANTHER" id="PTHR10578">
    <property type="entry name" value="S -2-HYDROXY-ACID OXIDASE-RELATED"/>
    <property type="match status" value="1"/>
</dbReference>
<dbReference type="PIRSF" id="PIRSF000138">
    <property type="entry name" value="Al-hdrx_acd_dh"/>
    <property type="match status" value="1"/>
</dbReference>
<accession>A0ABV2BUE1</accession>
<dbReference type="GO" id="GO:0016491">
    <property type="term" value="F:oxidoreductase activity"/>
    <property type="evidence" value="ECO:0007669"/>
    <property type="project" value="UniProtKB-KW"/>
</dbReference>
<dbReference type="CDD" id="cd02809">
    <property type="entry name" value="alpha_hydroxyacid_oxid_FMN"/>
    <property type="match status" value="1"/>
</dbReference>
<evidence type="ECO:0000256" key="3">
    <source>
        <dbReference type="ARBA" id="ARBA00022643"/>
    </source>
</evidence>
<evidence type="ECO:0000313" key="8">
    <source>
        <dbReference type="Proteomes" id="UP001548189"/>
    </source>
</evidence>
<dbReference type="PANTHER" id="PTHR10578:SF107">
    <property type="entry name" value="2-HYDROXYACID OXIDASE 1"/>
    <property type="match status" value="1"/>
</dbReference>
<keyword evidence="4 7" id="KW-0560">Oxidoreductase</keyword>
<organism evidence="7 8">
    <name type="scientific">Aliikangiella maris</name>
    <dbReference type="NCBI Taxonomy" id="3162458"/>
    <lineage>
        <taxon>Bacteria</taxon>
        <taxon>Pseudomonadati</taxon>
        <taxon>Pseudomonadota</taxon>
        <taxon>Gammaproteobacteria</taxon>
        <taxon>Oceanospirillales</taxon>
        <taxon>Pleioneaceae</taxon>
        <taxon>Aliikangiella</taxon>
    </lineage>
</organism>
<dbReference type="SUPFAM" id="SSF51395">
    <property type="entry name" value="FMN-linked oxidoreductases"/>
    <property type="match status" value="1"/>
</dbReference>